<dbReference type="CDD" id="cd04301">
    <property type="entry name" value="NAT_SF"/>
    <property type="match status" value="1"/>
</dbReference>
<dbReference type="GO" id="GO:0016747">
    <property type="term" value="F:acyltransferase activity, transferring groups other than amino-acyl groups"/>
    <property type="evidence" value="ECO:0007669"/>
    <property type="project" value="InterPro"/>
</dbReference>
<evidence type="ECO:0000256" key="2">
    <source>
        <dbReference type="ARBA" id="ARBA00023315"/>
    </source>
</evidence>
<accession>A0A4Z0DBZ3</accession>
<dbReference type="InterPro" id="IPR000182">
    <property type="entry name" value="GNAT_dom"/>
</dbReference>
<dbReference type="InterPro" id="IPR016181">
    <property type="entry name" value="Acyl_CoA_acyltransferase"/>
</dbReference>
<evidence type="ECO:0000313" key="7">
    <source>
        <dbReference type="Proteomes" id="UP000297725"/>
    </source>
</evidence>
<dbReference type="Gene3D" id="3.40.630.30">
    <property type="match status" value="1"/>
</dbReference>
<reference evidence="4 6" key="2">
    <citation type="journal article" date="2020" name="Int. J. Syst. Evol. Microbiol.">
        <title>Vagococcus xieshaowenii sp. nov., isolated from snow finch (Montifringilla taczanowskii) cloacal content.</title>
        <authorList>
            <person name="Ge Y."/>
            <person name="Yang J."/>
            <person name="Lai X.H."/>
            <person name="Zhang G."/>
            <person name="Jin D."/>
            <person name="Lu S."/>
            <person name="Wang B."/>
            <person name="Huang Y."/>
            <person name="Huang Y."/>
            <person name="Ren Z."/>
            <person name="Zhang X."/>
            <person name="Xu J."/>
        </authorList>
    </citation>
    <scope>NUCLEOTIDE SEQUENCE [LARGE SCALE GENOMIC DNA]</scope>
    <source>
        <strain evidence="6">personal::cf-49</strain>
        <strain evidence="4">Personal::cf-49</strain>
    </source>
</reference>
<dbReference type="Proteomes" id="UP000296883">
    <property type="component" value="Chromosome"/>
</dbReference>
<dbReference type="SUPFAM" id="SSF55729">
    <property type="entry name" value="Acyl-CoA N-acyltransferases (Nat)"/>
    <property type="match status" value="1"/>
</dbReference>
<dbReference type="EMBL" id="CP038865">
    <property type="protein sequence ID" value="QCA28294.1"/>
    <property type="molecule type" value="Genomic_DNA"/>
</dbReference>
<evidence type="ECO:0000313" key="4">
    <source>
        <dbReference type="EMBL" id="QCA28294.1"/>
    </source>
</evidence>
<dbReference type="PANTHER" id="PTHR43877">
    <property type="entry name" value="AMINOALKYLPHOSPHONATE N-ACETYLTRANSFERASE-RELATED-RELATED"/>
    <property type="match status" value="1"/>
</dbReference>
<dbReference type="KEGG" id="vac:E4Z98_02815"/>
<dbReference type="RefSeq" id="WP_135254145.1">
    <property type="nucleotide sequence ID" value="NZ_CP038865.1"/>
</dbReference>
<evidence type="ECO:0000313" key="6">
    <source>
        <dbReference type="Proteomes" id="UP000296883"/>
    </source>
</evidence>
<dbReference type="Pfam" id="PF00583">
    <property type="entry name" value="Acetyltransf_1"/>
    <property type="match status" value="1"/>
</dbReference>
<name>A0A4Z0DBZ3_9ENTE</name>
<keyword evidence="1" id="KW-0808">Transferase</keyword>
<gene>
    <name evidence="5" type="ORF">E4031_03835</name>
    <name evidence="4" type="ORF">E4Z98_02815</name>
</gene>
<keyword evidence="6" id="KW-1185">Reference proteome</keyword>
<keyword evidence="2" id="KW-0012">Acyltransferase</keyword>
<evidence type="ECO:0000313" key="5">
    <source>
        <dbReference type="EMBL" id="TFZ42318.1"/>
    </source>
</evidence>
<sequence>MLIRPVTLNDRDAVEQLIQDHVSEVGYVETRFNEELLNASEDFWPKIDKEGYGFWVVEKGRQLVGIGGYRPLDEDNRVVGEIQHLYVKPNRRGRGIGAKLLSVIMQDASQHFETLYIETHHKLNKANRLFEYFGFTQIPFAMGAHSPYEMDCWYVKNSNVTQSTQ</sequence>
<dbReference type="AlphaFoldDB" id="A0A4Z0DBZ3"/>
<evidence type="ECO:0000259" key="3">
    <source>
        <dbReference type="PROSITE" id="PS51186"/>
    </source>
</evidence>
<reference evidence="5 7" key="1">
    <citation type="submission" date="2019-03" db="EMBL/GenBank/DDBJ databases">
        <title>Vagococcus sp. was isolated fron gut of Carduelis flavirostris.</title>
        <authorList>
            <person name="Ge Y."/>
        </authorList>
    </citation>
    <scope>NUCLEOTIDE SEQUENCE [LARGE SCALE GENOMIC DNA]</scope>
    <source>
        <strain evidence="5 7">CF-210</strain>
    </source>
</reference>
<evidence type="ECO:0000256" key="1">
    <source>
        <dbReference type="ARBA" id="ARBA00022679"/>
    </source>
</evidence>
<feature type="domain" description="N-acetyltransferase" evidence="3">
    <location>
        <begin position="1"/>
        <end position="155"/>
    </location>
</feature>
<accession>A0A7Z2B5B7</accession>
<dbReference type="PROSITE" id="PS51186">
    <property type="entry name" value="GNAT"/>
    <property type="match status" value="1"/>
</dbReference>
<dbReference type="OrthoDB" id="5419426at2"/>
<protein>
    <submittedName>
        <fullName evidence="4">GNAT family N-acetyltransferase</fullName>
    </submittedName>
</protein>
<organism evidence="4 6">
    <name type="scientific">Vagococcus xieshaowenii</name>
    <dbReference type="NCBI Taxonomy" id="2562451"/>
    <lineage>
        <taxon>Bacteria</taxon>
        <taxon>Bacillati</taxon>
        <taxon>Bacillota</taxon>
        <taxon>Bacilli</taxon>
        <taxon>Lactobacillales</taxon>
        <taxon>Enterococcaceae</taxon>
        <taxon>Vagococcus</taxon>
    </lineage>
</organism>
<proteinExistence type="predicted"/>
<dbReference type="EMBL" id="SRHU01000013">
    <property type="protein sequence ID" value="TFZ42318.1"/>
    <property type="molecule type" value="Genomic_DNA"/>
</dbReference>
<dbReference type="PANTHER" id="PTHR43877:SF2">
    <property type="entry name" value="AMINOALKYLPHOSPHONATE N-ACETYLTRANSFERASE-RELATED"/>
    <property type="match status" value="1"/>
</dbReference>
<dbReference type="Proteomes" id="UP000297725">
    <property type="component" value="Unassembled WGS sequence"/>
</dbReference>
<dbReference type="InterPro" id="IPR050832">
    <property type="entry name" value="Bact_Acetyltransf"/>
</dbReference>